<evidence type="ECO:0000256" key="1">
    <source>
        <dbReference type="SAM" id="MobiDB-lite"/>
    </source>
</evidence>
<feature type="region of interest" description="Disordered" evidence="1">
    <location>
        <begin position="24"/>
        <end position="43"/>
    </location>
</feature>
<dbReference type="Proteomes" id="UP000789901">
    <property type="component" value="Unassembled WGS sequence"/>
</dbReference>
<accession>A0ABN7XNS1</accession>
<reference evidence="2 3" key="1">
    <citation type="submission" date="2021-06" db="EMBL/GenBank/DDBJ databases">
        <authorList>
            <person name="Kallberg Y."/>
            <person name="Tangrot J."/>
            <person name="Rosling A."/>
        </authorList>
    </citation>
    <scope>NUCLEOTIDE SEQUENCE [LARGE SCALE GENOMIC DNA]</scope>
    <source>
        <strain evidence="2 3">120-4 pot B 10/14</strain>
    </source>
</reference>
<evidence type="ECO:0000313" key="3">
    <source>
        <dbReference type="Proteomes" id="UP000789901"/>
    </source>
</evidence>
<feature type="non-terminal residue" evidence="2">
    <location>
        <position position="1"/>
    </location>
</feature>
<gene>
    <name evidence="2" type="ORF">GMARGA_LOCUS45703</name>
</gene>
<keyword evidence="3" id="KW-1185">Reference proteome</keyword>
<organism evidence="2 3">
    <name type="scientific">Gigaspora margarita</name>
    <dbReference type="NCBI Taxonomy" id="4874"/>
    <lineage>
        <taxon>Eukaryota</taxon>
        <taxon>Fungi</taxon>
        <taxon>Fungi incertae sedis</taxon>
        <taxon>Mucoromycota</taxon>
        <taxon>Glomeromycotina</taxon>
        <taxon>Glomeromycetes</taxon>
        <taxon>Diversisporales</taxon>
        <taxon>Gigasporaceae</taxon>
        <taxon>Gigaspora</taxon>
    </lineage>
</organism>
<proteinExistence type="predicted"/>
<sequence>GESFVANIVKSINENTNLFQTSNNLEFGESTSGSQLNNGHVNNQETNEIEISSYLVIHNDDVRVVNMSSIPSHNE</sequence>
<feature type="non-terminal residue" evidence="2">
    <location>
        <position position="75"/>
    </location>
</feature>
<comment type="caution">
    <text evidence="2">The sequence shown here is derived from an EMBL/GenBank/DDBJ whole genome shotgun (WGS) entry which is preliminary data.</text>
</comment>
<dbReference type="EMBL" id="CAJVQB010164981">
    <property type="protein sequence ID" value="CAG8856882.1"/>
    <property type="molecule type" value="Genomic_DNA"/>
</dbReference>
<protein>
    <submittedName>
        <fullName evidence="2">5280_t:CDS:1</fullName>
    </submittedName>
</protein>
<name>A0ABN7XNS1_GIGMA</name>
<evidence type="ECO:0000313" key="2">
    <source>
        <dbReference type="EMBL" id="CAG8856882.1"/>
    </source>
</evidence>